<dbReference type="InterPro" id="IPR050390">
    <property type="entry name" value="C5-Methyltransferase"/>
</dbReference>
<name>A0ABU0BTS7_9HYPH</name>
<accession>A0ABU0BTS7</accession>
<organism evidence="9 10">
    <name type="scientific">Pararhizobium capsulatum DSM 1112</name>
    <dbReference type="NCBI Taxonomy" id="1121113"/>
    <lineage>
        <taxon>Bacteria</taxon>
        <taxon>Pseudomonadati</taxon>
        <taxon>Pseudomonadota</taxon>
        <taxon>Alphaproteobacteria</taxon>
        <taxon>Hyphomicrobiales</taxon>
        <taxon>Rhizobiaceae</taxon>
        <taxon>Rhizobium/Agrobacterium group</taxon>
        <taxon>Pararhizobium</taxon>
    </lineage>
</organism>
<evidence type="ECO:0000256" key="5">
    <source>
        <dbReference type="ARBA" id="ARBA00022747"/>
    </source>
</evidence>
<evidence type="ECO:0000256" key="4">
    <source>
        <dbReference type="ARBA" id="ARBA00022691"/>
    </source>
</evidence>
<dbReference type="Gene3D" id="3.40.50.150">
    <property type="entry name" value="Vaccinia Virus protein VP39"/>
    <property type="match status" value="1"/>
</dbReference>
<dbReference type="SUPFAM" id="SSF53335">
    <property type="entry name" value="S-adenosyl-L-methionine-dependent methyltransferases"/>
    <property type="match status" value="1"/>
</dbReference>
<keyword evidence="3 7" id="KW-0808">Transferase</keyword>
<dbReference type="Proteomes" id="UP001230207">
    <property type="component" value="Unassembled WGS sequence"/>
</dbReference>
<keyword evidence="4 7" id="KW-0949">S-adenosyl-L-methionine</keyword>
<evidence type="ECO:0000256" key="1">
    <source>
        <dbReference type="ARBA" id="ARBA00011975"/>
    </source>
</evidence>
<evidence type="ECO:0000256" key="3">
    <source>
        <dbReference type="ARBA" id="ARBA00022679"/>
    </source>
</evidence>
<sequence length="605" mass="66480">MRQTAIDLYSGCGGMSAGAAIAIPDLEIKWALDIDRNATTTFKKAHPEGLVDCCDVSLVSATDVIERAGIEKIDWFFAGPTCQAVSTMGVFHLDDPRNALFVHFIRLLDGFTAAGRRPQRVVMENVPGVVYGKNLIIVKELFKLFEDRGYHVFADVVNMADYGLPQLRNRFILIATVDPVRATFPKPTHAAEAGRGLPRYVTVAEAIGDLSAPVSRDGKASTALPAAPTEFQRFVADTNGEIENHWCNTLTDLNRKRISKVPQGGSWKDITPELLPDRFRRVRLTDYATLYGRLHEASPAYTISAGFGNVTSGCFTHPLQDRPLSVREGARLQGFPDSFEFSGPRGMQYRQVGNAVPPFFMTKLIPHLLNGTEGVKARITMDALADGKKLPPMVKRFTGKKNDSERARDGYGGGTYWPAGWGEPIAADAVAANGYRLNDIPLRYRRRDEWRVSRDQFHDQDIVKVYEEQLAAAGFGPVVAVPLLKEGKVDAIDRAVVQIIATLSAEGGAFDVDVPVRYLRARIKLLHEKLVESNAPRLPAIQSLEDDEIVRFGSGGSRVRFARLVFEESGLITGSDNRGPHLVLQVASKLPEENVDGAKNRVAAG</sequence>
<feature type="active site" evidence="7">
    <location>
        <position position="82"/>
    </location>
</feature>
<dbReference type="EMBL" id="JAUSVF010000001">
    <property type="protein sequence ID" value="MDQ0320870.1"/>
    <property type="molecule type" value="Genomic_DNA"/>
</dbReference>
<evidence type="ECO:0000256" key="7">
    <source>
        <dbReference type="PROSITE-ProRule" id="PRU01016"/>
    </source>
</evidence>
<dbReference type="InterPro" id="IPR001525">
    <property type="entry name" value="C5_MeTfrase"/>
</dbReference>
<keyword evidence="5" id="KW-0680">Restriction system</keyword>
<comment type="similarity">
    <text evidence="7 8">Belongs to the class I-like SAM-binding methyltransferase superfamily. C5-methyltransferase family.</text>
</comment>
<keyword evidence="2 7" id="KW-0489">Methyltransferase</keyword>
<dbReference type="Pfam" id="PF00145">
    <property type="entry name" value="DNA_methylase"/>
    <property type="match status" value="1"/>
</dbReference>
<keyword evidence="10" id="KW-1185">Reference proteome</keyword>
<comment type="catalytic activity">
    <reaction evidence="6">
        <text>a 2'-deoxycytidine in DNA + S-adenosyl-L-methionine = a 5-methyl-2'-deoxycytidine in DNA + S-adenosyl-L-homocysteine + H(+)</text>
        <dbReference type="Rhea" id="RHEA:13681"/>
        <dbReference type="Rhea" id="RHEA-COMP:11369"/>
        <dbReference type="Rhea" id="RHEA-COMP:11370"/>
        <dbReference type="ChEBI" id="CHEBI:15378"/>
        <dbReference type="ChEBI" id="CHEBI:57856"/>
        <dbReference type="ChEBI" id="CHEBI:59789"/>
        <dbReference type="ChEBI" id="CHEBI:85452"/>
        <dbReference type="ChEBI" id="CHEBI:85454"/>
        <dbReference type="EC" id="2.1.1.37"/>
    </reaction>
</comment>
<dbReference type="PANTHER" id="PTHR10629:SF52">
    <property type="entry name" value="DNA (CYTOSINE-5)-METHYLTRANSFERASE 1"/>
    <property type="match status" value="1"/>
</dbReference>
<dbReference type="InterPro" id="IPR029063">
    <property type="entry name" value="SAM-dependent_MTases_sf"/>
</dbReference>
<evidence type="ECO:0000256" key="6">
    <source>
        <dbReference type="ARBA" id="ARBA00047422"/>
    </source>
</evidence>
<evidence type="ECO:0000313" key="9">
    <source>
        <dbReference type="EMBL" id="MDQ0320870.1"/>
    </source>
</evidence>
<gene>
    <name evidence="9" type="ORF">QO002_003008</name>
</gene>
<dbReference type="NCBIfam" id="TIGR00675">
    <property type="entry name" value="dcm"/>
    <property type="match status" value="1"/>
</dbReference>
<reference evidence="9 10" key="1">
    <citation type="submission" date="2023-07" db="EMBL/GenBank/DDBJ databases">
        <title>Genomic Encyclopedia of Type Strains, Phase IV (KMG-IV): sequencing the most valuable type-strain genomes for metagenomic binning, comparative biology and taxonomic classification.</title>
        <authorList>
            <person name="Goeker M."/>
        </authorList>
    </citation>
    <scope>NUCLEOTIDE SEQUENCE [LARGE SCALE GENOMIC DNA]</scope>
    <source>
        <strain evidence="9 10">DSM 1112</strain>
    </source>
</reference>
<protein>
    <recommendedName>
        <fullName evidence="1">DNA (cytosine-5-)-methyltransferase</fullName>
        <ecNumber evidence="1">2.1.1.37</ecNumber>
    </recommendedName>
</protein>
<proteinExistence type="inferred from homology"/>
<dbReference type="PROSITE" id="PS51679">
    <property type="entry name" value="SAM_MT_C5"/>
    <property type="match status" value="1"/>
</dbReference>
<dbReference type="PRINTS" id="PR00105">
    <property type="entry name" value="C5METTRFRASE"/>
</dbReference>
<dbReference type="EC" id="2.1.1.37" evidence="1"/>
<dbReference type="GO" id="GO:0008168">
    <property type="term" value="F:methyltransferase activity"/>
    <property type="evidence" value="ECO:0007669"/>
    <property type="project" value="UniProtKB-KW"/>
</dbReference>
<dbReference type="GO" id="GO:0032259">
    <property type="term" value="P:methylation"/>
    <property type="evidence" value="ECO:0007669"/>
    <property type="project" value="UniProtKB-KW"/>
</dbReference>
<evidence type="ECO:0000256" key="2">
    <source>
        <dbReference type="ARBA" id="ARBA00022603"/>
    </source>
</evidence>
<dbReference type="Gene3D" id="3.90.120.10">
    <property type="entry name" value="DNA Methylase, subunit A, domain 2"/>
    <property type="match status" value="1"/>
</dbReference>
<evidence type="ECO:0000256" key="8">
    <source>
        <dbReference type="RuleBase" id="RU000416"/>
    </source>
</evidence>
<evidence type="ECO:0000313" key="10">
    <source>
        <dbReference type="Proteomes" id="UP001230207"/>
    </source>
</evidence>
<comment type="caution">
    <text evidence="9">The sequence shown here is derived from an EMBL/GenBank/DDBJ whole genome shotgun (WGS) entry which is preliminary data.</text>
</comment>
<dbReference type="RefSeq" id="WP_307230995.1">
    <property type="nucleotide sequence ID" value="NZ_JAUSVF010000001.1"/>
</dbReference>
<dbReference type="PANTHER" id="PTHR10629">
    <property type="entry name" value="CYTOSINE-SPECIFIC METHYLTRANSFERASE"/>
    <property type="match status" value="1"/>
</dbReference>